<dbReference type="OrthoDB" id="9794076at2"/>
<dbReference type="PANTHER" id="PTHR11662">
    <property type="entry name" value="SOLUTE CARRIER FAMILY 17"/>
    <property type="match status" value="1"/>
</dbReference>
<dbReference type="Gene3D" id="1.20.1250.20">
    <property type="entry name" value="MFS general substrate transporter like domains"/>
    <property type="match status" value="2"/>
</dbReference>
<feature type="transmembrane region" description="Helical" evidence="6">
    <location>
        <begin position="423"/>
        <end position="441"/>
    </location>
</feature>
<feature type="transmembrane region" description="Helical" evidence="6">
    <location>
        <begin position="179"/>
        <end position="197"/>
    </location>
</feature>
<feature type="transmembrane region" description="Helical" evidence="6">
    <location>
        <begin position="269"/>
        <end position="289"/>
    </location>
</feature>
<evidence type="ECO:0000256" key="6">
    <source>
        <dbReference type="SAM" id="Phobius"/>
    </source>
</evidence>
<dbReference type="InterPro" id="IPR000849">
    <property type="entry name" value="Sugar_P_transporter"/>
</dbReference>
<dbReference type="AlphaFoldDB" id="A0A2N3PYQ0"/>
<evidence type="ECO:0000313" key="9">
    <source>
        <dbReference type="Proteomes" id="UP000233293"/>
    </source>
</evidence>
<sequence length="452" mass="49531">MSIITNDAIIASSSKKTSRYRWFIGGLIFVIYTVAAADRANLGVALPFIRQEFHMTNTEAGALSSLFLFAYAIAQIPSGFAYSKFRVRKIFSFSMIMTSLFTGMIGTVGSALMLKICRFGLGLAEGPLPVGITSTINNWFPPQEKGTATGLFLAAVKFGPVIVPPVCSVVIMMFGWREIFFVFSLPGLLLSVAWYFLVTNHPSESPHCSASELAFITETARKETTQDVRHSSPTRSLAWLDKLIRSRPVTLLDDTNEVFASWDIWGSTLGYFFMIGIVNVLLAWIPTYLMTVKHFSVMNMGLVAAAPWIGAVIGNIVGGFISDKVIDKRRKPNMMITALSTTIMMYGLVHAPNDPYLLGGLLFVTGILLNLGFSAYMVYPMGLTTKKAYPIACSIVNTGGQLGGACMALLTGIILDRYGWDEVWLFLSACSFTTFLLLLTISEPRPHINTGS</sequence>
<keyword evidence="9" id="KW-1185">Reference proteome</keyword>
<keyword evidence="3 6" id="KW-0812">Transmembrane</keyword>
<feature type="transmembrane region" description="Helical" evidence="6">
    <location>
        <begin position="152"/>
        <end position="173"/>
    </location>
</feature>
<feature type="domain" description="Major facilitator superfamily (MFS) profile" evidence="7">
    <location>
        <begin position="24"/>
        <end position="446"/>
    </location>
</feature>
<comment type="caution">
    <text evidence="8">The sequence shown here is derived from an EMBL/GenBank/DDBJ whole genome shotgun (WGS) entry which is preliminary data.</text>
</comment>
<evidence type="ECO:0000256" key="1">
    <source>
        <dbReference type="ARBA" id="ARBA00004651"/>
    </source>
</evidence>
<evidence type="ECO:0000256" key="4">
    <source>
        <dbReference type="ARBA" id="ARBA00022989"/>
    </source>
</evidence>
<feature type="transmembrane region" description="Helical" evidence="6">
    <location>
        <begin position="20"/>
        <end position="40"/>
    </location>
</feature>
<evidence type="ECO:0000313" key="8">
    <source>
        <dbReference type="EMBL" id="PKU25505.1"/>
    </source>
</evidence>
<dbReference type="InterPro" id="IPR036259">
    <property type="entry name" value="MFS_trans_sf"/>
</dbReference>
<dbReference type="InterPro" id="IPR050382">
    <property type="entry name" value="MFS_Na/Anion_cotransporter"/>
</dbReference>
<gene>
    <name evidence="8" type="ORF">CWS72_05410</name>
</gene>
<evidence type="ECO:0000259" key="7">
    <source>
        <dbReference type="PROSITE" id="PS50850"/>
    </source>
</evidence>
<dbReference type="GO" id="GO:0022857">
    <property type="term" value="F:transmembrane transporter activity"/>
    <property type="evidence" value="ECO:0007669"/>
    <property type="project" value="InterPro"/>
</dbReference>
<evidence type="ECO:0000256" key="3">
    <source>
        <dbReference type="ARBA" id="ARBA00022692"/>
    </source>
</evidence>
<dbReference type="Proteomes" id="UP000233293">
    <property type="component" value="Unassembled WGS sequence"/>
</dbReference>
<reference evidence="9" key="1">
    <citation type="submission" date="2017-12" db="EMBL/GenBank/DDBJ databases">
        <title>Draft genome sequence of Telmatospirillum siberiense 26-4b1T, an acidotolerant peatland alphaproteobacterium potentially involved in sulfur cycling.</title>
        <authorList>
            <person name="Hausmann B."/>
            <person name="Pjevac P."/>
            <person name="Schreck K."/>
            <person name="Herbold C.W."/>
            <person name="Daims H."/>
            <person name="Wagner M."/>
            <person name="Pester M."/>
            <person name="Loy A."/>
        </authorList>
    </citation>
    <scope>NUCLEOTIDE SEQUENCE [LARGE SCALE GENOMIC DNA]</scope>
    <source>
        <strain evidence="9">26-4b1</strain>
    </source>
</reference>
<organism evidence="8 9">
    <name type="scientific">Telmatospirillum siberiense</name>
    <dbReference type="NCBI Taxonomy" id="382514"/>
    <lineage>
        <taxon>Bacteria</taxon>
        <taxon>Pseudomonadati</taxon>
        <taxon>Pseudomonadota</taxon>
        <taxon>Alphaproteobacteria</taxon>
        <taxon>Rhodospirillales</taxon>
        <taxon>Rhodospirillaceae</taxon>
        <taxon>Telmatospirillum</taxon>
    </lineage>
</organism>
<comment type="subcellular location">
    <subcellularLocation>
        <location evidence="1">Cell membrane</location>
        <topology evidence="1">Multi-pass membrane protein</topology>
    </subcellularLocation>
</comment>
<dbReference type="PIRSF" id="PIRSF002808">
    <property type="entry name" value="Hexose_phosphate_transp"/>
    <property type="match status" value="1"/>
</dbReference>
<protein>
    <submittedName>
        <fullName evidence="8">MFS transporter</fullName>
    </submittedName>
</protein>
<keyword evidence="2" id="KW-1003">Cell membrane</keyword>
<dbReference type="PROSITE" id="PS50850">
    <property type="entry name" value="MFS"/>
    <property type="match status" value="1"/>
</dbReference>
<feature type="transmembrane region" description="Helical" evidence="6">
    <location>
        <begin position="391"/>
        <end position="411"/>
    </location>
</feature>
<proteinExistence type="predicted"/>
<evidence type="ECO:0000256" key="5">
    <source>
        <dbReference type="ARBA" id="ARBA00023136"/>
    </source>
</evidence>
<evidence type="ECO:0000256" key="2">
    <source>
        <dbReference type="ARBA" id="ARBA00022475"/>
    </source>
</evidence>
<keyword evidence="4 6" id="KW-1133">Transmembrane helix</keyword>
<name>A0A2N3PYQ0_9PROT</name>
<dbReference type="EMBL" id="PIUM01000004">
    <property type="protein sequence ID" value="PKU25505.1"/>
    <property type="molecule type" value="Genomic_DNA"/>
</dbReference>
<dbReference type="SUPFAM" id="SSF103473">
    <property type="entry name" value="MFS general substrate transporter"/>
    <property type="match status" value="1"/>
</dbReference>
<dbReference type="Pfam" id="PF07690">
    <property type="entry name" value="MFS_1"/>
    <property type="match status" value="1"/>
</dbReference>
<keyword evidence="5 6" id="KW-0472">Membrane</keyword>
<feature type="transmembrane region" description="Helical" evidence="6">
    <location>
        <begin position="90"/>
        <end position="113"/>
    </location>
</feature>
<dbReference type="CDD" id="cd17319">
    <property type="entry name" value="MFS_ExuT_GudP_like"/>
    <property type="match status" value="1"/>
</dbReference>
<dbReference type="InterPro" id="IPR011701">
    <property type="entry name" value="MFS"/>
</dbReference>
<feature type="transmembrane region" description="Helical" evidence="6">
    <location>
        <begin position="60"/>
        <end position="83"/>
    </location>
</feature>
<accession>A0A2N3PYQ0</accession>
<dbReference type="PANTHER" id="PTHR11662:SF399">
    <property type="entry name" value="FI19708P1-RELATED"/>
    <property type="match status" value="1"/>
</dbReference>
<feature type="transmembrane region" description="Helical" evidence="6">
    <location>
        <begin position="301"/>
        <end position="321"/>
    </location>
</feature>
<dbReference type="InterPro" id="IPR020846">
    <property type="entry name" value="MFS_dom"/>
</dbReference>
<feature type="transmembrane region" description="Helical" evidence="6">
    <location>
        <begin position="357"/>
        <end position="379"/>
    </location>
</feature>
<dbReference type="GO" id="GO:0005886">
    <property type="term" value="C:plasma membrane"/>
    <property type="evidence" value="ECO:0007669"/>
    <property type="project" value="UniProtKB-SubCell"/>
</dbReference>